<proteinExistence type="evidence at protein level"/>
<organism evidence="2">
    <name type="scientific">Rhipicephalus pulchellus</name>
    <name type="common">Yellow backed tick</name>
    <name type="synonym">Dermacentor pulchellus</name>
    <dbReference type="NCBI Taxonomy" id="72859"/>
    <lineage>
        <taxon>Eukaryota</taxon>
        <taxon>Metazoa</taxon>
        <taxon>Ecdysozoa</taxon>
        <taxon>Arthropoda</taxon>
        <taxon>Chelicerata</taxon>
        <taxon>Arachnida</taxon>
        <taxon>Acari</taxon>
        <taxon>Parasitiformes</taxon>
        <taxon>Ixodida</taxon>
        <taxon>Ixodoidea</taxon>
        <taxon>Ixodidae</taxon>
        <taxon>Rhipicephalinae</taxon>
        <taxon>Rhipicephalus</taxon>
        <taxon>Rhipicephalus</taxon>
    </lineage>
</organism>
<dbReference type="SMR" id="A0A8X6EGU0"/>
<dbReference type="PDB" id="7B2D">
    <property type="method" value="X-ray"/>
    <property type="resolution" value="1.96 A"/>
    <property type="chains" value="A=1-180"/>
</dbReference>
<evidence type="ECO:0000313" key="2">
    <source>
        <dbReference type="PDB" id="7B2D"/>
    </source>
</evidence>
<dbReference type="AlphaFoldDB" id="A0A8X6EGU0"/>
<sequence>GPMGEDQETDFSSTDGAELIAKEPEVYPIDQFMNNTEIWVFNTTQPDPPNCKKDKSKSMTQTATSFVRSHVKNGNIIEENLVGNFTYFNDKEKVYDGIYISGESSGVYAEHLYYVSEDKKCGLFQVFAHVNDKTTIWRDVRVSGRPEEGVPLELNCTKEFDEYVKLVNATSKSPYTSECQ</sequence>
<reference evidence="3 4" key="1">
    <citation type="journal article" date="2022" name="Nat. Commun.">
        <title>Structure and function of a family of tick-derived complement inhibitors targeting properdin.</title>
        <authorList>
            <person name="Braunger K."/>
            <person name="Ahn J."/>
            <person name="Jore M.M."/>
            <person name="Johnson S."/>
            <person name="Tang T.T.L."/>
            <person name="Pedersen D.V."/>
            <person name="Andersen G.R."/>
            <person name="Lea S.M."/>
        </authorList>
    </citation>
    <scope>X-RAY CRYSTALLOGRAPHY (1.96 ANGSTROMS) IN COMPLEX WITH (R)-MALATE</scope>
    <scope>DISULFIDE BONDS</scope>
</reference>
<evidence type="ECO:0007829" key="4">
    <source>
        <dbReference type="PDB" id="7B2D"/>
    </source>
</evidence>
<feature type="binding site" evidence="4">
    <location>
        <position position="78"/>
    </location>
    <ligand>
        <name>(R)-malate</name>
        <dbReference type="ChEBI" id="CHEBI:15588"/>
    </ligand>
</feature>
<feature type="binding site" evidence="4">
    <location>
        <position position="55"/>
    </location>
    <ligand>
        <name>(R)-malate</name>
        <dbReference type="ChEBI" id="CHEBI:15588"/>
    </ligand>
</feature>
<evidence type="ECO:0007829" key="3">
    <source>
        <dbReference type="PDB" id="7B26"/>
    </source>
</evidence>
<evidence type="ECO:0000313" key="1">
    <source>
        <dbReference type="PDB" id="7B26"/>
    </source>
</evidence>
<feature type="disulfide bond" evidence="3 4">
    <location>
        <begin position="121"/>
        <end position="156"/>
    </location>
</feature>
<name>A0A8X6EGU0_RHIPC</name>
<feature type="disulfide bond" evidence="3 4">
    <location>
        <begin position="51"/>
        <end position="179"/>
    </location>
</feature>
<dbReference type="PDB" id="7B26">
    <property type="method" value="X-ray"/>
    <property type="resolution" value="3.40 A"/>
    <property type="chains" value="C=1-180"/>
</dbReference>
<protein>
    <submittedName>
        <fullName evidence="1 2">CirpA1</fullName>
    </submittedName>
</protein>
<accession>A0A8X6EGU0</accession>
<keyword evidence="3 4" id="KW-0002">3D-structure</keyword>